<dbReference type="AlphaFoldDB" id="A0A382LJW3"/>
<gene>
    <name evidence="1" type="ORF">METZ01_LOCUS289843</name>
</gene>
<protein>
    <submittedName>
        <fullName evidence="1">Uncharacterized protein</fullName>
    </submittedName>
</protein>
<evidence type="ECO:0000313" key="1">
    <source>
        <dbReference type="EMBL" id="SVC36989.1"/>
    </source>
</evidence>
<dbReference type="EMBL" id="UINC01087541">
    <property type="protein sequence ID" value="SVC36989.1"/>
    <property type="molecule type" value="Genomic_DNA"/>
</dbReference>
<sequence length="55" mass="5744">VSHGSDPVAVHRPEGATGIFLANGTRAPVPVTENRQVLSLKVFSESSAIGKCHSM</sequence>
<accession>A0A382LJW3</accession>
<name>A0A382LJW3_9ZZZZ</name>
<proteinExistence type="predicted"/>
<organism evidence="1">
    <name type="scientific">marine metagenome</name>
    <dbReference type="NCBI Taxonomy" id="408172"/>
    <lineage>
        <taxon>unclassified sequences</taxon>
        <taxon>metagenomes</taxon>
        <taxon>ecological metagenomes</taxon>
    </lineage>
</organism>
<feature type="non-terminal residue" evidence="1">
    <location>
        <position position="1"/>
    </location>
</feature>
<feature type="non-terminal residue" evidence="1">
    <location>
        <position position="55"/>
    </location>
</feature>
<reference evidence="1" key="1">
    <citation type="submission" date="2018-05" db="EMBL/GenBank/DDBJ databases">
        <authorList>
            <person name="Lanie J.A."/>
            <person name="Ng W.-L."/>
            <person name="Kazmierczak K.M."/>
            <person name="Andrzejewski T.M."/>
            <person name="Davidsen T.M."/>
            <person name="Wayne K.J."/>
            <person name="Tettelin H."/>
            <person name="Glass J.I."/>
            <person name="Rusch D."/>
            <person name="Podicherti R."/>
            <person name="Tsui H.-C.T."/>
            <person name="Winkler M.E."/>
        </authorList>
    </citation>
    <scope>NUCLEOTIDE SEQUENCE</scope>
</reference>